<dbReference type="PANTHER" id="PTHR11731:SF193">
    <property type="entry name" value="DIPEPTIDYL PEPTIDASE 9"/>
    <property type="match status" value="1"/>
</dbReference>
<feature type="signal peptide" evidence="1">
    <location>
        <begin position="1"/>
        <end position="20"/>
    </location>
</feature>
<protein>
    <submittedName>
        <fullName evidence="4">S9 family peptidase</fullName>
    </submittedName>
</protein>
<dbReference type="OrthoDB" id="1094230at2"/>
<comment type="caution">
    <text evidence="4">The sequence shown here is derived from an EMBL/GenBank/DDBJ whole genome shotgun (WGS) entry which is preliminary data.</text>
</comment>
<dbReference type="PANTHER" id="PTHR11731">
    <property type="entry name" value="PROTEASE FAMILY S9B,C DIPEPTIDYL-PEPTIDASE IV-RELATED"/>
    <property type="match status" value="1"/>
</dbReference>
<dbReference type="InterPro" id="IPR050278">
    <property type="entry name" value="Serine_Prot_S9B/DPPIV"/>
</dbReference>
<dbReference type="Pfam" id="PF00930">
    <property type="entry name" value="DPPIV_N"/>
    <property type="match status" value="1"/>
</dbReference>
<evidence type="ECO:0000313" key="5">
    <source>
        <dbReference type="Proteomes" id="UP000260351"/>
    </source>
</evidence>
<feature type="domain" description="Dipeptidylpeptidase IV N-terminal" evidence="3">
    <location>
        <begin position="118"/>
        <end position="454"/>
    </location>
</feature>
<name>A0A3E1K6F4_9GAMM</name>
<dbReference type="SUPFAM" id="SSF53474">
    <property type="entry name" value="alpha/beta-Hydrolases"/>
    <property type="match status" value="1"/>
</dbReference>
<dbReference type="Pfam" id="PF00326">
    <property type="entry name" value="Peptidase_S9"/>
    <property type="match status" value="1"/>
</dbReference>
<evidence type="ECO:0000259" key="2">
    <source>
        <dbReference type="Pfam" id="PF00326"/>
    </source>
</evidence>
<evidence type="ECO:0000256" key="1">
    <source>
        <dbReference type="SAM" id="SignalP"/>
    </source>
</evidence>
<dbReference type="InterPro" id="IPR001375">
    <property type="entry name" value="Peptidase_S9_cat"/>
</dbReference>
<dbReference type="SUPFAM" id="SSF82171">
    <property type="entry name" value="DPP6 N-terminal domain-like"/>
    <property type="match status" value="1"/>
</dbReference>
<sequence length="747" mass="85030">MRPIVLLILFLALISQAADAETLDLERIFASPDLAGPTLRRAELSPAGDRVTFLKGREDDRSLLDLWEYNVAEDTTRVLVAADELMDGDVELSEEEQARRERARIADLRGIVDYRWSADGRFLLFPIGGNVFVRDMQSADGEVRQLTDSDAFDTDPQIAPDGRHVAFVRERELWLADVDSGETRPLTDSATDTIANGVAEFIAQEEMGRSTGFWWSPSGEHIAFLQIDESPVAVTRRYEVQADTIEMVEQRYPYAGTDNVTYRLGVVQIASGDISWMDLGDETDIYIPRVKWLPNSEQLSFQRQSRDQQTLELVVANIDSGETRTLLTETSDTWVNLHDDLRFLTEMPAFIWSSERDGYRHLYLYDYEGEVIRRLTDGPWQVDALAGVDEEMGMVYFTGSEVSTTEKHLYRQSLVTQSPEVVNRVSRRSGWHEVGMDADARVYVDTFSSSRQPPQLSLHTVDGERLAWLVENRLDDDHPYGPYRDGHQPTEFGSIVAPQGHKLHYRLIRPAGFDPERRYPVFVHVYGGPTHRMVTDSWSRRLLIDQYMARRGYVVFSLDNRGVERQGKAFQDAAYLKLGQVEMPDQMVGVDWLRSQDFVDPDRIGIFGWSYGGYMSLLALAQYPGDFAAGVSVAPVTDWTLYDTHYTERYMGRPQDHPQVYEQGNVMHYAEAMTDPLLLIHGMADDNVLFTHSTKLMHDLQARAFPFELMTYPGEKHAIAGEGPRLHVYRTITAFLDRHLLLGEGTP</sequence>
<reference evidence="4 5" key="1">
    <citation type="submission" date="2018-08" db="EMBL/GenBank/DDBJ databases">
        <title>Wenzhouxiangella salilacus sp. nov., a novel bacterium isolated from a saline lake in Xinjiang Province, China.</title>
        <authorList>
            <person name="Han S."/>
        </authorList>
    </citation>
    <scope>NUCLEOTIDE SEQUENCE [LARGE SCALE GENOMIC DNA]</scope>
    <source>
        <strain evidence="4 5">XDB06</strain>
    </source>
</reference>
<dbReference type="EMBL" id="QUZK01000046">
    <property type="protein sequence ID" value="RFF29540.1"/>
    <property type="molecule type" value="Genomic_DNA"/>
</dbReference>
<evidence type="ECO:0000259" key="3">
    <source>
        <dbReference type="Pfam" id="PF00930"/>
    </source>
</evidence>
<organism evidence="4 5">
    <name type="scientific">Wenzhouxiangella sediminis</name>
    <dbReference type="NCBI Taxonomy" id="1792836"/>
    <lineage>
        <taxon>Bacteria</taxon>
        <taxon>Pseudomonadati</taxon>
        <taxon>Pseudomonadota</taxon>
        <taxon>Gammaproteobacteria</taxon>
        <taxon>Chromatiales</taxon>
        <taxon>Wenzhouxiangellaceae</taxon>
        <taxon>Wenzhouxiangella</taxon>
    </lineage>
</organism>
<dbReference type="Gene3D" id="3.40.50.1820">
    <property type="entry name" value="alpha/beta hydrolase"/>
    <property type="match status" value="1"/>
</dbReference>
<dbReference type="GO" id="GO:0008236">
    <property type="term" value="F:serine-type peptidase activity"/>
    <property type="evidence" value="ECO:0007669"/>
    <property type="project" value="InterPro"/>
</dbReference>
<keyword evidence="5" id="KW-1185">Reference proteome</keyword>
<dbReference type="AlphaFoldDB" id="A0A3E1K6F4"/>
<feature type="domain" description="Peptidase S9 prolyl oligopeptidase catalytic" evidence="2">
    <location>
        <begin position="546"/>
        <end position="740"/>
    </location>
</feature>
<evidence type="ECO:0000313" key="4">
    <source>
        <dbReference type="EMBL" id="RFF29540.1"/>
    </source>
</evidence>
<accession>A0A3E1K6F4</accession>
<gene>
    <name evidence="4" type="ORF">DZC52_12535</name>
</gene>
<dbReference type="InterPro" id="IPR029058">
    <property type="entry name" value="AB_hydrolase_fold"/>
</dbReference>
<feature type="chain" id="PRO_5017650198" evidence="1">
    <location>
        <begin position="21"/>
        <end position="747"/>
    </location>
</feature>
<keyword evidence="1" id="KW-0732">Signal</keyword>
<proteinExistence type="predicted"/>
<dbReference type="GO" id="GO:0006508">
    <property type="term" value="P:proteolysis"/>
    <property type="evidence" value="ECO:0007669"/>
    <property type="project" value="InterPro"/>
</dbReference>
<dbReference type="InterPro" id="IPR002469">
    <property type="entry name" value="Peptidase_S9B_N"/>
</dbReference>
<dbReference type="Gene3D" id="2.140.10.30">
    <property type="entry name" value="Dipeptidylpeptidase IV, N-terminal domain"/>
    <property type="match status" value="1"/>
</dbReference>
<dbReference type="Proteomes" id="UP000260351">
    <property type="component" value="Unassembled WGS sequence"/>
</dbReference>
<dbReference type="GO" id="GO:0008239">
    <property type="term" value="F:dipeptidyl-peptidase activity"/>
    <property type="evidence" value="ECO:0007669"/>
    <property type="project" value="TreeGrafter"/>
</dbReference>